<dbReference type="PANTHER" id="PTHR46018:SF2">
    <property type="entry name" value="ZINC PHOSPHODIESTERASE ELAC PROTEIN 1"/>
    <property type="match status" value="1"/>
</dbReference>
<keyword evidence="4" id="KW-1185">Reference proteome</keyword>
<dbReference type="GO" id="GO:0042781">
    <property type="term" value="F:3'-tRNA processing endoribonuclease activity"/>
    <property type="evidence" value="ECO:0007669"/>
    <property type="project" value="TreeGrafter"/>
</dbReference>
<dbReference type="InterPro" id="IPR001279">
    <property type="entry name" value="Metallo-B-lactamas"/>
</dbReference>
<protein>
    <submittedName>
        <fullName evidence="3">MBL fold metallo-hydrolase</fullName>
    </submittedName>
</protein>
<dbReference type="EMBL" id="JAAONZ010000028">
    <property type="protein sequence ID" value="NHO68344.1"/>
    <property type="molecule type" value="Genomic_DNA"/>
</dbReference>
<dbReference type="Pfam" id="PF12706">
    <property type="entry name" value="Lactamase_B_2"/>
    <property type="match status" value="1"/>
</dbReference>
<dbReference type="SMART" id="SM00849">
    <property type="entry name" value="Lactamase_B"/>
    <property type="match status" value="1"/>
</dbReference>
<evidence type="ECO:0000313" key="3">
    <source>
        <dbReference type="EMBL" id="NHO68344.1"/>
    </source>
</evidence>
<evidence type="ECO:0000256" key="1">
    <source>
        <dbReference type="ARBA" id="ARBA00022801"/>
    </source>
</evidence>
<name>A0A9E5T4W8_9GAMM</name>
<dbReference type="CDD" id="cd07719">
    <property type="entry name" value="arylsulfatase_AtsA-like_MBL-fold"/>
    <property type="match status" value="1"/>
</dbReference>
<evidence type="ECO:0000313" key="4">
    <source>
        <dbReference type="Proteomes" id="UP000787472"/>
    </source>
</evidence>
<accession>A0A9E5T4W8</accession>
<comment type="caution">
    <text evidence="3">The sequence shown here is derived from an EMBL/GenBank/DDBJ whole genome shotgun (WGS) entry which is preliminary data.</text>
</comment>
<dbReference type="PANTHER" id="PTHR46018">
    <property type="entry name" value="ZINC PHOSPHODIESTERASE ELAC PROTEIN 1"/>
    <property type="match status" value="1"/>
</dbReference>
<dbReference type="Gene3D" id="3.60.15.10">
    <property type="entry name" value="Ribonuclease Z/Hydroxyacylglutathione hydrolase-like"/>
    <property type="match status" value="1"/>
</dbReference>
<feature type="domain" description="Metallo-beta-lactamase" evidence="2">
    <location>
        <begin position="51"/>
        <end position="259"/>
    </location>
</feature>
<dbReference type="AlphaFoldDB" id="A0A9E5T4W8"/>
<sequence>MLRTLMIYFSFGLLMGSPLIMAEQPVNEKLDDLKVTLLGTSGGPAAKQNRSQPSTLIQIEGKSYLIDVGDGTLRQLASIGIEPNKIDAVFLTHLHFDHTAGLPAFMAFDIMGRRSAPVQIIGPPGTQRLVRDAGKVFQSSFDIFRLQQPHLPTFASLFPSKDVSIDGPTEIYKDSVIRITAVSNSHYSTMRLPQRSYGQDKSYSYRIDTGGRSIVFTGDTGPSSAVEELARGADVLVSEIIDFPAIKKLLLDRGSVSGVDQTKQIEHMAKEHLTPEEVGKLATRAGVKKVVLTHIAEPWDSEKNGEKLADAVRKEFSGEVVAGTDLFSF</sequence>
<keyword evidence="1" id="KW-0378">Hydrolase</keyword>
<proteinExistence type="predicted"/>
<gene>
    <name evidence="3" type="ORF">G8770_22560</name>
</gene>
<organism evidence="3 4">
    <name type="scientific">Pseudomaricurvus hydrocarbonicus</name>
    <dbReference type="NCBI Taxonomy" id="1470433"/>
    <lineage>
        <taxon>Bacteria</taxon>
        <taxon>Pseudomonadati</taxon>
        <taxon>Pseudomonadota</taxon>
        <taxon>Gammaproteobacteria</taxon>
        <taxon>Cellvibrionales</taxon>
        <taxon>Cellvibrionaceae</taxon>
        <taxon>Pseudomaricurvus</taxon>
    </lineage>
</organism>
<reference evidence="3" key="1">
    <citation type="submission" date="2020-03" db="EMBL/GenBank/DDBJ databases">
        <authorList>
            <person name="Guo F."/>
        </authorList>
    </citation>
    <scope>NUCLEOTIDE SEQUENCE</scope>
    <source>
        <strain evidence="3">JCM 30134</strain>
    </source>
</reference>
<evidence type="ECO:0000259" key="2">
    <source>
        <dbReference type="SMART" id="SM00849"/>
    </source>
</evidence>
<dbReference type="SUPFAM" id="SSF56281">
    <property type="entry name" value="Metallo-hydrolase/oxidoreductase"/>
    <property type="match status" value="1"/>
</dbReference>
<dbReference type="Proteomes" id="UP000787472">
    <property type="component" value="Unassembled WGS sequence"/>
</dbReference>
<dbReference type="RefSeq" id="WP_167192262.1">
    <property type="nucleotide sequence ID" value="NZ_JAAONZ010000028.1"/>
</dbReference>
<dbReference type="InterPro" id="IPR044094">
    <property type="entry name" value="AtsA-like_MBL-fold"/>
</dbReference>
<dbReference type="InterPro" id="IPR036866">
    <property type="entry name" value="RibonucZ/Hydroxyglut_hydro"/>
</dbReference>